<evidence type="ECO:0000313" key="3">
    <source>
        <dbReference type="Proteomes" id="UP000240883"/>
    </source>
</evidence>
<dbReference type="OrthoDB" id="10006572at2759"/>
<reference evidence="2 3" key="1">
    <citation type="journal article" date="2018" name="Front. Microbiol.">
        <title>Genome-Wide Analysis of Corynespora cassiicola Leaf Fall Disease Putative Effectors.</title>
        <authorList>
            <person name="Lopez D."/>
            <person name="Ribeiro S."/>
            <person name="Label P."/>
            <person name="Fumanal B."/>
            <person name="Venisse J.S."/>
            <person name="Kohler A."/>
            <person name="de Oliveira R.R."/>
            <person name="Labutti K."/>
            <person name="Lipzen A."/>
            <person name="Lail K."/>
            <person name="Bauer D."/>
            <person name="Ohm R.A."/>
            <person name="Barry K.W."/>
            <person name="Spatafora J."/>
            <person name="Grigoriev I.V."/>
            <person name="Martin F.M."/>
            <person name="Pujade-Renaud V."/>
        </authorList>
    </citation>
    <scope>NUCLEOTIDE SEQUENCE [LARGE SCALE GENOMIC DNA]</scope>
    <source>
        <strain evidence="2 3">Philippines</strain>
    </source>
</reference>
<dbReference type="STRING" id="1448308.A0A2T2NMT6"/>
<gene>
    <name evidence="2" type="ORF">BS50DRAFT_573505</name>
</gene>
<sequence>MSGKDKSLARKRQANLQLRVRNPAGTLTAKYEFSQPEWPGQHLSASLPLEVFLPNASDEQFTVSDFSMFVEAAEQRVHDFTRLTGDSRIGDINVSDLQPWRQQYPEFKFVTVDEFKQRHVIVCDASIKVMTEKLPVASSLIIPFYVQSKNNLEIFESLECRTRFYDKTYDHVQLVTQPIKGQEAKEAKETRTDCEYFADTGSVKLRFGSTFWAHRMQKCSMEIREAGKARMRDDRDDANRKETYVRQLLRNMTAVQDVYGTRKGAEDPVCFLTILWRFSQTRTAHEPGKITWRVVNFEGSGAYGTTIVNQQWAQAQAQAQEEDEGEDDEDENMKIISRNMAAAIPGSMPAAVYSPLQSVEFHQTFGTPPLQLDLDSLSTLASFETMTDFSNPSSATFSAEYSQSQSLPALSHSQETIAGPSQQYPHDASDYDFHGGQITIAGCLEPSIGLAAYEQFATHPQSIQALDALAGLEPGHHQDDSTTLLGFGLSVGAGCYPAKPSWHHPDLISRFEGMAEQQNLFGQTAHGDDIAGHGVLHDGQLNPGLWKLQTSFPDDSGISMDHGPKDNHLPREQGDVILEMIERDQQKESQYRPF</sequence>
<feature type="region of interest" description="Disordered" evidence="1">
    <location>
        <begin position="408"/>
        <end position="429"/>
    </location>
</feature>
<dbReference type="Proteomes" id="UP000240883">
    <property type="component" value="Unassembled WGS sequence"/>
</dbReference>
<evidence type="ECO:0008006" key="4">
    <source>
        <dbReference type="Google" id="ProtNLM"/>
    </source>
</evidence>
<organism evidence="2 3">
    <name type="scientific">Corynespora cassiicola Philippines</name>
    <dbReference type="NCBI Taxonomy" id="1448308"/>
    <lineage>
        <taxon>Eukaryota</taxon>
        <taxon>Fungi</taxon>
        <taxon>Dikarya</taxon>
        <taxon>Ascomycota</taxon>
        <taxon>Pezizomycotina</taxon>
        <taxon>Dothideomycetes</taxon>
        <taxon>Pleosporomycetidae</taxon>
        <taxon>Pleosporales</taxon>
        <taxon>Corynesporascaceae</taxon>
        <taxon>Corynespora</taxon>
    </lineage>
</organism>
<dbReference type="EMBL" id="KZ678135">
    <property type="protein sequence ID" value="PSN66679.1"/>
    <property type="molecule type" value="Genomic_DNA"/>
</dbReference>
<protein>
    <recommendedName>
        <fullName evidence="4">TEA domain-containing protein</fullName>
    </recommendedName>
</protein>
<name>A0A2T2NMT6_CORCC</name>
<evidence type="ECO:0000313" key="2">
    <source>
        <dbReference type="EMBL" id="PSN66679.1"/>
    </source>
</evidence>
<keyword evidence="3" id="KW-1185">Reference proteome</keyword>
<evidence type="ECO:0000256" key="1">
    <source>
        <dbReference type="SAM" id="MobiDB-lite"/>
    </source>
</evidence>
<feature type="compositionally biased region" description="Polar residues" evidence="1">
    <location>
        <begin position="408"/>
        <end position="424"/>
    </location>
</feature>
<accession>A0A2T2NMT6</accession>
<dbReference type="AlphaFoldDB" id="A0A2T2NMT6"/>
<proteinExistence type="predicted"/>